<dbReference type="Proteomes" id="UP000225706">
    <property type="component" value="Unassembled WGS sequence"/>
</dbReference>
<dbReference type="Pfam" id="PF00656">
    <property type="entry name" value="Peptidase_C14"/>
    <property type="match status" value="1"/>
</dbReference>
<dbReference type="InterPro" id="IPR001309">
    <property type="entry name" value="Pept_C14_p20"/>
</dbReference>
<dbReference type="OrthoDB" id="7735550at2759"/>
<dbReference type="PANTHER" id="PTHR10454">
    <property type="entry name" value="CASPASE"/>
    <property type="match status" value="1"/>
</dbReference>
<comment type="similarity">
    <text evidence="1 2">Belongs to the peptidase C14A family.</text>
</comment>
<feature type="domain" description="Caspase family p20" evidence="5">
    <location>
        <begin position="289"/>
        <end position="414"/>
    </location>
</feature>
<dbReference type="GO" id="GO:0004197">
    <property type="term" value="F:cysteine-type endopeptidase activity"/>
    <property type="evidence" value="ECO:0007669"/>
    <property type="project" value="InterPro"/>
</dbReference>
<dbReference type="SMART" id="SM00115">
    <property type="entry name" value="CASc"/>
    <property type="match status" value="1"/>
</dbReference>
<feature type="domain" description="Caspase family p10" evidence="4">
    <location>
        <begin position="428"/>
        <end position="518"/>
    </location>
</feature>
<dbReference type="InterPro" id="IPR002398">
    <property type="entry name" value="Pept_C14"/>
</dbReference>
<gene>
    <name evidence="6" type="primary">CASP7</name>
    <name evidence="6" type="ORF">AWC38_SpisGene23601</name>
</gene>
<dbReference type="PROSITE" id="PS01122">
    <property type="entry name" value="CASPASE_CYS"/>
    <property type="match status" value="1"/>
</dbReference>
<keyword evidence="7" id="KW-1185">Reference proteome</keyword>
<name>A0A2B4R267_STYPI</name>
<dbReference type="PRINTS" id="PR00376">
    <property type="entry name" value="IL1BCENZYME"/>
</dbReference>
<reference evidence="7" key="1">
    <citation type="journal article" date="2017" name="bioRxiv">
        <title>Comparative analysis of the genomes of Stylophora pistillata and Acropora digitifera provides evidence for extensive differences between species of corals.</title>
        <authorList>
            <person name="Voolstra C.R."/>
            <person name="Li Y."/>
            <person name="Liew Y.J."/>
            <person name="Baumgarten S."/>
            <person name="Zoccola D."/>
            <person name="Flot J.-F."/>
            <person name="Tambutte S."/>
            <person name="Allemand D."/>
            <person name="Aranda M."/>
        </authorList>
    </citation>
    <scope>NUCLEOTIDE SEQUENCE [LARGE SCALE GENOMIC DNA]</scope>
</reference>
<feature type="region of interest" description="Disordered" evidence="3">
    <location>
        <begin position="253"/>
        <end position="274"/>
    </location>
</feature>
<proteinExistence type="inferred from homology"/>
<dbReference type="InterPro" id="IPR033139">
    <property type="entry name" value="Caspase_cys_AS"/>
</dbReference>
<dbReference type="InterPro" id="IPR029030">
    <property type="entry name" value="Caspase-like_dom_sf"/>
</dbReference>
<evidence type="ECO:0000259" key="4">
    <source>
        <dbReference type="PROSITE" id="PS50207"/>
    </source>
</evidence>
<evidence type="ECO:0000259" key="5">
    <source>
        <dbReference type="PROSITE" id="PS50208"/>
    </source>
</evidence>
<dbReference type="PROSITE" id="PS50208">
    <property type="entry name" value="CASPASE_P20"/>
    <property type="match status" value="1"/>
</dbReference>
<evidence type="ECO:0000256" key="1">
    <source>
        <dbReference type="ARBA" id="ARBA00010134"/>
    </source>
</evidence>
<dbReference type="STRING" id="50429.A0A2B4R267"/>
<dbReference type="InterPro" id="IPR002138">
    <property type="entry name" value="Pept_C14_p10"/>
</dbReference>
<dbReference type="EMBL" id="LSMT01001366">
    <property type="protein sequence ID" value="PFX12444.1"/>
    <property type="molecule type" value="Genomic_DNA"/>
</dbReference>
<dbReference type="CDD" id="cd00032">
    <property type="entry name" value="CASc"/>
    <property type="match status" value="1"/>
</dbReference>
<dbReference type="SUPFAM" id="SSF52129">
    <property type="entry name" value="Caspase-like"/>
    <property type="match status" value="1"/>
</dbReference>
<evidence type="ECO:0000313" key="6">
    <source>
        <dbReference type="EMBL" id="PFX12444.1"/>
    </source>
</evidence>
<dbReference type="GO" id="GO:0006508">
    <property type="term" value="P:proteolysis"/>
    <property type="evidence" value="ECO:0007669"/>
    <property type="project" value="InterPro"/>
</dbReference>
<sequence>MPAIARSDKSFSPNKGLALVVGLPQANNEGNTSLVFCIEALEQGSVIGPPFSLHNDEGRYIWTNDQIRKEGIERGSVIEFERKGVLGPPKTYYLKNTNEKLDIDSVIPQLQFGGSRLYTGEAHHGIKDAFPTVKISEKSCLYQDAKEGSSPGCALINVSKALLVDGRINFIARLGENCSLRNNCQRVRSSGIDKVHLQVQVPLSEQDVGNCFLLVNFGEKPTTANYSRYWGVCDAMLLKNECGEGCTTERGSKLSAPNIPPIPPQGGHPSHSNLEETEVPECYEMTSCPHGKCVIINNKNFNGHPEYCRFGSEHDEEALGRLFKKLSFTVEIWNDLDAYKMLGVAREIAAQDHRAFDALFFIVMSHGSHGDTIWGVDGISIGIQGLMLPFKPIKCPTLMHKPKVFIMQACRGSYSESNAGPMHDSTLASGTTPQEVDFLLACASAPGYCSTRLKTGSIFIQTLVDVFKEQPHSCDLIEMLTKVNDKVIKRSTKVEEAYSQPSIQVSTVSHTLRSKLYL</sequence>
<evidence type="ECO:0000256" key="3">
    <source>
        <dbReference type="SAM" id="MobiDB-lite"/>
    </source>
</evidence>
<evidence type="ECO:0000256" key="2">
    <source>
        <dbReference type="RuleBase" id="RU003971"/>
    </source>
</evidence>
<evidence type="ECO:0000313" key="7">
    <source>
        <dbReference type="Proteomes" id="UP000225706"/>
    </source>
</evidence>
<dbReference type="InterPro" id="IPR015917">
    <property type="entry name" value="Pept_C14A"/>
</dbReference>
<dbReference type="PANTHER" id="PTHR10454:SF210">
    <property type="entry name" value="CASPASE-2"/>
    <property type="match status" value="1"/>
</dbReference>
<dbReference type="Gene3D" id="3.40.50.1460">
    <property type="match status" value="1"/>
</dbReference>
<dbReference type="AlphaFoldDB" id="A0A2B4R267"/>
<organism evidence="6 7">
    <name type="scientific">Stylophora pistillata</name>
    <name type="common">Smooth cauliflower coral</name>
    <dbReference type="NCBI Taxonomy" id="50429"/>
    <lineage>
        <taxon>Eukaryota</taxon>
        <taxon>Metazoa</taxon>
        <taxon>Cnidaria</taxon>
        <taxon>Anthozoa</taxon>
        <taxon>Hexacorallia</taxon>
        <taxon>Scleractinia</taxon>
        <taxon>Astrocoeniina</taxon>
        <taxon>Pocilloporidae</taxon>
        <taxon>Stylophora</taxon>
    </lineage>
</organism>
<comment type="caution">
    <text evidence="6">The sequence shown here is derived from an EMBL/GenBank/DDBJ whole genome shotgun (WGS) entry which is preliminary data.</text>
</comment>
<dbReference type="InterPro" id="IPR011600">
    <property type="entry name" value="Pept_C14_caspase"/>
</dbReference>
<dbReference type="PROSITE" id="PS50207">
    <property type="entry name" value="CASPASE_P10"/>
    <property type="match status" value="1"/>
</dbReference>
<protein>
    <submittedName>
        <fullName evidence="6">Caspase-7</fullName>
    </submittedName>
</protein>
<accession>A0A2B4R267</accession>